<dbReference type="GO" id="GO:0005737">
    <property type="term" value="C:cytoplasm"/>
    <property type="evidence" value="ECO:0007669"/>
    <property type="project" value="TreeGrafter"/>
</dbReference>
<feature type="repeat" description="ANK" evidence="3">
    <location>
        <begin position="31"/>
        <end position="63"/>
    </location>
</feature>
<feature type="repeat" description="ANK" evidence="3">
    <location>
        <begin position="202"/>
        <end position="228"/>
    </location>
</feature>
<organism evidence="4 5">
    <name type="scientific">Paracoccus liaowanqingii</name>
    <dbReference type="NCBI Taxonomy" id="2560053"/>
    <lineage>
        <taxon>Bacteria</taxon>
        <taxon>Pseudomonadati</taxon>
        <taxon>Pseudomonadota</taxon>
        <taxon>Alphaproteobacteria</taxon>
        <taxon>Rhodobacterales</taxon>
        <taxon>Paracoccaceae</taxon>
        <taxon>Paracoccus</taxon>
    </lineage>
</organism>
<dbReference type="Pfam" id="PF00023">
    <property type="entry name" value="Ank"/>
    <property type="match status" value="2"/>
</dbReference>
<comment type="caution">
    <text evidence="4">The sequence shown here is derived from an EMBL/GenBank/DDBJ whole genome shotgun (WGS) entry which is preliminary data.</text>
</comment>
<dbReference type="SMART" id="SM00248">
    <property type="entry name" value="ANK"/>
    <property type="match status" value="6"/>
</dbReference>
<keyword evidence="5" id="KW-1185">Reference proteome</keyword>
<dbReference type="PROSITE" id="PS50088">
    <property type="entry name" value="ANK_REPEAT"/>
    <property type="match status" value="5"/>
</dbReference>
<dbReference type="AlphaFoldDB" id="A0A4Z1BJ13"/>
<evidence type="ECO:0000313" key="4">
    <source>
        <dbReference type="EMBL" id="TGN55950.1"/>
    </source>
</evidence>
<dbReference type="Gene3D" id="1.25.40.20">
    <property type="entry name" value="Ankyrin repeat-containing domain"/>
    <property type="match status" value="2"/>
</dbReference>
<evidence type="ECO:0000256" key="1">
    <source>
        <dbReference type="ARBA" id="ARBA00022737"/>
    </source>
</evidence>
<accession>A0A4Z1BJ13</accession>
<dbReference type="Proteomes" id="UP000297972">
    <property type="component" value="Unassembled WGS sequence"/>
</dbReference>
<proteinExistence type="predicted"/>
<dbReference type="PANTHER" id="PTHR24198">
    <property type="entry name" value="ANKYRIN REPEAT AND PROTEIN KINASE DOMAIN-CONTAINING PROTEIN"/>
    <property type="match status" value="1"/>
</dbReference>
<dbReference type="SUPFAM" id="SSF48403">
    <property type="entry name" value="Ankyrin repeat"/>
    <property type="match status" value="1"/>
</dbReference>
<name>A0A4Z1BJ13_9RHOB</name>
<dbReference type="OrthoDB" id="7872474at2"/>
<dbReference type="EMBL" id="SRPG01000152">
    <property type="protein sequence ID" value="TGN55950.1"/>
    <property type="molecule type" value="Genomic_DNA"/>
</dbReference>
<sequence length="336" mass="35874">MNLETSIRAGDLTTTLDCLRSGAHVNQRGPDGMTPLMIASARGQSQMVDLLLTAGADVLAVEPRMGASALHKSAHSGNGDVVTLLLDAGAFIDLQSPVLGNTPLMDAVLHKQKEAVLVLLRRGARTPIRNHWQQTALELAEADGLFEIVRQIEARGKADAEQRGSLQLLAASKAGDLAEVERLLATGAFIEERAQITGTLDDDYTPLGIAVREGHATIVRKLLDEGADPRRVIGLMRGTPVHEAAFLGRAEILRMLTEPHTQSAAPVAELDAQGPYNGLTALHDAVWHGHLEAAKVIVDAGARLDLKTHAGFTPRELATLYGYRTVAQFLAAAEQA</sequence>
<keyword evidence="1" id="KW-0677">Repeat</keyword>
<dbReference type="InterPro" id="IPR036770">
    <property type="entry name" value="Ankyrin_rpt-contain_sf"/>
</dbReference>
<dbReference type="InterPro" id="IPR002110">
    <property type="entry name" value="Ankyrin_rpt"/>
</dbReference>
<protein>
    <submittedName>
        <fullName evidence="4">Uncharacterized protein</fullName>
    </submittedName>
</protein>
<gene>
    <name evidence="4" type="ORF">E4L95_14545</name>
</gene>
<keyword evidence="2 3" id="KW-0040">ANK repeat</keyword>
<dbReference type="PROSITE" id="PS50297">
    <property type="entry name" value="ANK_REP_REGION"/>
    <property type="match status" value="4"/>
</dbReference>
<dbReference type="RefSeq" id="WP_135818216.1">
    <property type="nucleotide sequence ID" value="NZ_SRPG01000152.1"/>
</dbReference>
<dbReference type="Pfam" id="PF12796">
    <property type="entry name" value="Ank_2"/>
    <property type="match status" value="2"/>
</dbReference>
<feature type="repeat" description="ANK" evidence="3">
    <location>
        <begin position="65"/>
        <end position="97"/>
    </location>
</feature>
<evidence type="ECO:0000313" key="5">
    <source>
        <dbReference type="Proteomes" id="UP000297972"/>
    </source>
</evidence>
<feature type="repeat" description="ANK" evidence="3">
    <location>
        <begin position="277"/>
        <end position="309"/>
    </location>
</feature>
<feature type="repeat" description="ANK" evidence="3">
    <location>
        <begin position="99"/>
        <end position="131"/>
    </location>
</feature>
<dbReference type="PANTHER" id="PTHR24198:SF165">
    <property type="entry name" value="ANKYRIN REPEAT-CONTAINING PROTEIN-RELATED"/>
    <property type="match status" value="1"/>
</dbReference>
<evidence type="ECO:0000256" key="2">
    <source>
        <dbReference type="ARBA" id="ARBA00023043"/>
    </source>
</evidence>
<evidence type="ECO:0000256" key="3">
    <source>
        <dbReference type="PROSITE-ProRule" id="PRU00023"/>
    </source>
</evidence>
<reference evidence="4 5" key="1">
    <citation type="submission" date="2019-03" db="EMBL/GenBank/DDBJ databases">
        <authorList>
            <person name="Li J."/>
        </authorList>
    </citation>
    <scope>NUCLEOTIDE SEQUENCE [LARGE SCALE GENOMIC DNA]</scope>
    <source>
        <strain evidence="4 5">3058</strain>
    </source>
</reference>